<dbReference type="Proteomes" id="UP000254848">
    <property type="component" value="Unassembled WGS sequence"/>
</dbReference>
<dbReference type="PANTHER" id="PTHR43289:SF34">
    <property type="entry name" value="SERINE_THREONINE-PROTEIN KINASE YBDM-RELATED"/>
    <property type="match status" value="1"/>
</dbReference>
<dbReference type="SUPFAM" id="SSF56112">
    <property type="entry name" value="Protein kinase-like (PK-like)"/>
    <property type="match status" value="1"/>
</dbReference>
<dbReference type="InterPro" id="IPR000719">
    <property type="entry name" value="Prot_kinase_dom"/>
</dbReference>
<dbReference type="EMBL" id="QRAP01000004">
    <property type="protein sequence ID" value="RDK92106.1"/>
    <property type="molecule type" value="Genomic_DNA"/>
</dbReference>
<evidence type="ECO:0000256" key="2">
    <source>
        <dbReference type="ARBA" id="ARBA00022741"/>
    </source>
</evidence>
<dbReference type="PROSITE" id="PS00107">
    <property type="entry name" value="PROTEIN_KINASE_ATP"/>
    <property type="match status" value="1"/>
</dbReference>
<evidence type="ECO:0000313" key="8">
    <source>
        <dbReference type="Proteomes" id="UP000254848"/>
    </source>
</evidence>
<keyword evidence="7" id="KW-0723">Serine/threonine-protein kinase</keyword>
<keyword evidence="4 5" id="KW-0067">ATP-binding</keyword>
<keyword evidence="3 7" id="KW-0418">Kinase</keyword>
<evidence type="ECO:0000313" key="7">
    <source>
        <dbReference type="EMBL" id="RDK92106.1"/>
    </source>
</evidence>
<proteinExistence type="predicted"/>
<evidence type="ECO:0000256" key="3">
    <source>
        <dbReference type="ARBA" id="ARBA00022777"/>
    </source>
</evidence>
<keyword evidence="2 5" id="KW-0547">Nucleotide-binding</keyword>
<dbReference type="CDD" id="cd14014">
    <property type="entry name" value="STKc_PknB_like"/>
    <property type="match status" value="1"/>
</dbReference>
<keyword evidence="1" id="KW-0808">Transferase</keyword>
<dbReference type="GO" id="GO:0004674">
    <property type="term" value="F:protein serine/threonine kinase activity"/>
    <property type="evidence" value="ECO:0007669"/>
    <property type="project" value="UniProtKB-KW"/>
</dbReference>
<feature type="domain" description="Protein kinase" evidence="6">
    <location>
        <begin position="29"/>
        <end position="305"/>
    </location>
</feature>
<reference evidence="7 8" key="1">
    <citation type="submission" date="2018-07" db="EMBL/GenBank/DDBJ databases">
        <title>Genomic Encyclopedia of Type Strains, Phase IV (KMG-IV): sequencing the most valuable type-strain genomes for metagenomic binning, comparative biology and taxonomic classification.</title>
        <authorList>
            <person name="Goeker M."/>
        </authorList>
    </citation>
    <scope>NUCLEOTIDE SEQUENCE [LARGE SCALE GENOMIC DNA]</scope>
    <source>
        <strain evidence="7 8">DSM 103736</strain>
    </source>
</reference>
<dbReference type="RefSeq" id="WP_115458427.1">
    <property type="nucleotide sequence ID" value="NZ_QRAP01000004.1"/>
</dbReference>
<protein>
    <submittedName>
        <fullName evidence="7">Serine/threonine protein kinase</fullName>
    </submittedName>
</protein>
<dbReference type="PROSITE" id="PS50011">
    <property type="entry name" value="PROTEIN_KINASE_DOM"/>
    <property type="match status" value="1"/>
</dbReference>
<evidence type="ECO:0000256" key="5">
    <source>
        <dbReference type="PROSITE-ProRule" id="PRU10141"/>
    </source>
</evidence>
<sequence length="311" mass="34724">MLTQRKQEVTESFGCDMHALPPGYRFAQVEIQRVIGEGGFSIVYQAFDHRRKHTVAVKEYFPTAIAARDGKGWVMPRNAFLQPTFDAGQCYFHQEAQILGSLSHPRIPRLLGYWRGNGTAYISTPLFNGQNLKKRYAENPAMVNETWLKTLLVPLLNTLGAVHRQGCLHRDISWDNVQILDDERPVLLDFGSACFDNGDCRSRTDIVLKPGFSPAELYCSKGGEAHGPWSDIYSVGALIYTLITGRLPPVSLTRCIEDNYRPLATQHVEGYSDGFLRAIDHALAVSVTNRPQDVAAFARQLGVYFADCVSG</sequence>
<organism evidence="7 8">
    <name type="scientific">Enterobacillus tribolii</name>
    <dbReference type="NCBI Taxonomy" id="1487935"/>
    <lineage>
        <taxon>Bacteria</taxon>
        <taxon>Pseudomonadati</taxon>
        <taxon>Pseudomonadota</taxon>
        <taxon>Gammaproteobacteria</taxon>
        <taxon>Enterobacterales</taxon>
        <taxon>Hafniaceae</taxon>
        <taxon>Enterobacillus</taxon>
    </lineage>
</organism>
<dbReference type="Gene3D" id="1.10.510.10">
    <property type="entry name" value="Transferase(Phosphotransferase) domain 1"/>
    <property type="match status" value="1"/>
</dbReference>
<dbReference type="Pfam" id="PF00069">
    <property type="entry name" value="Pkinase"/>
    <property type="match status" value="1"/>
</dbReference>
<evidence type="ECO:0000256" key="1">
    <source>
        <dbReference type="ARBA" id="ARBA00022679"/>
    </source>
</evidence>
<comment type="caution">
    <text evidence="7">The sequence shown here is derived from an EMBL/GenBank/DDBJ whole genome shotgun (WGS) entry which is preliminary data.</text>
</comment>
<dbReference type="PANTHER" id="PTHR43289">
    <property type="entry name" value="MITOGEN-ACTIVATED PROTEIN KINASE KINASE KINASE 20-RELATED"/>
    <property type="match status" value="1"/>
</dbReference>
<evidence type="ECO:0000259" key="6">
    <source>
        <dbReference type="PROSITE" id="PS50011"/>
    </source>
</evidence>
<feature type="binding site" evidence="5">
    <location>
        <position position="58"/>
    </location>
    <ligand>
        <name>ATP</name>
        <dbReference type="ChEBI" id="CHEBI:30616"/>
    </ligand>
</feature>
<dbReference type="AlphaFoldDB" id="A0A370QS87"/>
<dbReference type="GO" id="GO:0005524">
    <property type="term" value="F:ATP binding"/>
    <property type="evidence" value="ECO:0007669"/>
    <property type="project" value="UniProtKB-UniRule"/>
</dbReference>
<evidence type="ECO:0000256" key="4">
    <source>
        <dbReference type="ARBA" id="ARBA00022840"/>
    </source>
</evidence>
<dbReference type="InterPro" id="IPR011009">
    <property type="entry name" value="Kinase-like_dom_sf"/>
</dbReference>
<accession>A0A370QS87</accession>
<dbReference type="InterPro" id="IPR017441">
    <property type="entry name" value="Protein_kinase_ATP_BS"/>
</dbReference>
<name>A0A370QS87_9GAMM</name>
<keyword evidence="8" id="KW-1185">Reference proteome</keyword>
<dbReference type="OrthoDB" id="9801841at2"/>
<gene>
    <name evidence="7" type="ORF">C8D90_104264</name>
</gene>